<sequence>MDTSSSGNSSDVASKWRLIKLDNTEYAISCRIANDEWKILLSNLIELWCEALTEDSAIRRCEKLNPLLNVNVVNAKKILQEIFDDIPRHAVCASTSSIRLEATISGGAFKFDLNLSKASPQEFWQEITEPLCRSAMEMQRRQSILLNLIKRKDEEISEYKARGGELIRKSIETAPFHEDLFKEKSGCTDSSGLIIDTFRTMMDLHNQIKKPESSRKMKSEPLGSDDRQEMTDAEVAEVKIEIDRSSAKESGRSSRKTGSIDPEESSVTSSGSLRNEVVADNHCKTEIPAAKRSPAKRPRREDRANDLLFS</sequence>
<dbReference type="RefSeq" id="XP_015588366.1">
    <property type="nucleotide sequence ID" value="XM_015732880.2"/>
</dbReference>
<dbReference type="AlphaFoldDB" id="A0AAJ7BKJ2"/>
<dbReference type="Gene3D" id="2.170.210.10">
    <property type="entry name" value="DNA double-strand break repair and VJ recombination XRCC4, N-terminal"/>
    <property type="match status" value="1"/>
</dbReference>
<dbReference type="RefSeq" id="XP_015588365.1">
    <property type="nucleotide sequence ID" value="XM_015732879.2"/>
</dbReference>
<keyword evidence="10" id="KW-1185">Reference proteome</keyword>
<evidence type="ECO:0000256" key="8">
    <source>
        <dbReference type="SAM" id="MobiDB-lite"/>
    </source>
</evidence>
<proteinExistence type="inferred from homology"/>
<keyword evidence="5" id="KW-0539">Nucleus</keyword>
<feature type="compositionally biased region" description="Basic and acidic residues" evidence="8">
    <location>
        <begin position="299"/>
        <end position="310"/>
    </location>
</feature>
<evidence type="ECO:0000313" key="11">
    <source>
        <dbReference type="RefSeq" id="XP_015588364.1"/>
    </source>
</evidence>
<feature type="compositionally biased region" description="Basic and acidic residues" evidence="8">
    <location>
        <begin position="209"/>
        <end position="252"/>
    </location>
</feature>
<evidence type="ECO:0000313" key="12">
    <source>
        <dbReference type="RefSeq" id="XP_015588365.1"/>
    </source>
</evidence>
<evidence type="ECO:0000256" key="1">
    <source>
        <dbReference type="ARBA" id="ARBA00004123"/>
    </source>
</evidence>
<dbReference type="GO" id="GO:0045027">
    <property type="term" value="F:DNA end binding"/>
    <property type="evidence" value="ECO:0007669"/>
    <property type="project" value="TreeGrafter"/>
</dbReference>
<protein>
    <recommendedName>
        <fullName evidence="7">Non-homologous end-joining factor 1</fullName>
    </recommendedName>
</protein>
<comment type="subcellular location">
    <subcellularLocation>
        <location evidence="1">Nucleus</location>
    </subcellularLocation>
</comment>
<dbReference type="RefSeq" id="XP_015588364.1">
    <property type="nucleotide sequence ID" value="XM_015732878.2"/>
</dbReference>
<evidence type="ECO:0000259" key="9">
    <source>
        <dbReference type="Pfam" id="PF09302"/>
    </source>
</evidence>
<dbReference type="InterPro" id="IPR015381">
    <property type="entry name" value="XLF-like_N"/>
</dbReference>
<evidence type="ECO:0000313" key="10">
    <source>
        <dbReference type="Proteomes" id="UP000694920"/>
    </source>
</evidence>
<reference evidence="11 12" key="1">
    <citation type="submission" date="2025-04" db="UniProtKB">
        <authorList>
            <consortium name="RefSeq"/>
        </authorList>
    </citation>
    <scope>IDENTIFICATION</scope>
</reference>
<evidence type="ECO:0000256" key="6">
    <source>
        <dbReference type="ARBA" id="ARBA00025747"/>
    </source>
</evidence>
<dbReference type="GO" id="GO:0006303">
    <property type="term" value="P:double-strand break repair via nonhomologous end joining"/>
    <property type="evidence" value="ECO:0007669"/>
    <property type="project" value="UniProtKB-ARBA"/>
</dbReference>
<dbReference type="GeneID" id="107264533"/>
<dbReference type="InterPro" id="IPR052287">
    <property type="entry name" value="NHEJ_factor"/>
</dbReference>
<dbReference type="InterPro" id="IPR038051">
    <property type="entry name" value="XRCC4-like_N_sf"/>
</dbReference>
<feature type="region of interest" description="Disordered" evidence="8">
    <location>
        <begin position="206"/>
        <end position="310"/>
    </location>
</feature>
<keyword evidence="2" id="KW-0227">DNA damage</keyword>
<keyword evidence="3" id="KW-0238">DNA-binding</keyword>
<dbReference type="PANTHER" id="PTHR32235">
    <property type="entry name" value="NON-HOMOLOGOUS END-JOINING FACTOR 1"/>
    <property type="match status" value="1"/>
</dbReference>
<dbReference type="Pfam" id="PF09302">
    <property type="entry name" value="XLF"/>
    <property type="match status" value="1"/>
</dbReference>
<evidence type="ECO:0000313" key="13">
    <source>
        <dbReference type="RefSeq" id="XP_015588366.1"/>
    </source>
</evidence>
<evidence type="ECO:0000256" key="4">
    <source>
        <dbReference type="ARBA" id="ARBA00023204"/>
    </source>
</evidence>
<dbReference type="Proteomes" id="UP000694920">
    <property type="component" value="Unplaced"/>
</dbReference>
<name>A0AAJ7BKJ2_CEPCN</name>
<evidence type="ECO:0000256" key="7">
    <source>
        <dbReference type="ARBA" id="ARBA00044529"/>
    </source>
</evidence>
<evidence type="ECO:0000256" key="3">
    <source>
        <dbReference type="ARBA" id="ARBA00023125"/>
    </source>
</evidence>
<evidence type="ECO:0000256" key="2">
    <source>
        <dbReference type="ARBA" id="ARBA00022763"/>
    </source>
</evidence>
<evidence type="ECO:0000256" key="5">
    <source>
        <dbReference type="ARBA" id="ARBA00023242"/>
    </source>
</evidence>
<gene>
    <name evidence="11 12 13" type="primary">LOC107264533</name>
</gene>
<keyword evidence="4" id="KW-0234">DNA repair</keyword>
<dbReference type="GO" id="GO:0032807">
    <property type="term" value="C:DNA ligase IV complex"/>
    <property type="evidence" value="ECO:0007669"/>
    <property type="project" value="TreeGrafter"/>
</dbReference>
<comment type="similarity">
    <text evidence="6">Belongs to the XRCC4-XLF family. XLF subfamily.</text>
</comment>
<dbReference type="CDD" id="cd22285">
    <property type="entry name" value="HD_XLF_N"/>
    <property type="match status" value="1"/>
</dbReference>
<organism evidence="10 12">
    <name type="scientific">Cephus cinctus</name>
    <name type="common">Wheat stem sawfly</name>
    <dbReference type="NCBI Taxonomy" id="211228"/>
    <lineage>
        <taxon>Eukaryota</taxon>
        <taxon>Metazoa</taxon>
        <taxon>Ecdysozoa</taxon>
        <taxon>Arthropoda</taxon>
        <taxon>Hexapoda</taxon>
        <taxon>Insecta</taxon>
        <taxon>Pterygota</taxon>
        <taxon>Neoptera</taxon>
        <taxon>Endopterygota</taxon>
        <taxon>Hymenoptera</taxon>
        <taxon>Cephoidea</taxon>
        <taxon>Cephidae</taxon>
        <taxon>Cephus</taxon>
    </lineage>
</organism>
<accession>A0AAJ7BKJ2</accession>
<dbReference type="PANTHER" id="PTHR32235:SF1">
    <property type="entry name" value="NON-HOMOLOGOUS END-JOINING FACTOR 1"/>
    <property type="match status" value="1"/>
</dbReference>
<dbReference type="Gene3D" id="1.10.287.450">
    <property type="entry name" value="Helix hairpin bin"/>
    <property type="match status" value="1"/>
</dbReference>
<feature type="domain" description="XLF-like N-terminal" evidence="9">
    <location>
        <begin position="15"/>
        <end position="117"/>
    </location>
</feature>